<evidence type="ECO:0000256" key="11">
    <source>
        <dbReference type="ARBA" id="ARBA00022840"/>
    </source>
</evidence>
<protein>
    <recommendedName>
        <fullName evidence="19 22">D-alanine--D-alanine ligase</fullName>
        <ecNumber evidence="6 22">6.3.2.4</ecNumber>
    </recommendedName>
    <alternativeName>
        <fullName evidence="21 22">D-Ala-D-Ala ligase</fullName>
    </alternativeName>
    <alternativeName>
        <fullName evidence="20 22">D-alanylalanine synthetase</fullName>
    </alternativeName>
</protein>
<dbReference type="EMBL" id="BJUX01000034">
    <property type="protein sequence ID" value="GEK90119.1"/>
    <property type="molecule type" value="Genomic_DNA"/>
</dbReference>
<organism evidence="28 29">
    <name type="scientific">Alkalibacterium putridalgicola</name>
    <dbReference type="NCBI Taxonomy" id="426703"/>
    <lineage>
        <taxon>Bacteria</taxon>
        <taxon>Bacillati</taxon>
        <taxon>Bacillota</taxon>
        <taxon>Bacilli</taxon>
        <taxon>Lactobacillales</taxon>
        <taxon>Carnobacteriaceae</taxon>
        <taxon>Alkalibacterium</taxon>
    </lineage>
</organism>
<evidence type="ECO:0000256" key="9">
    <source>
        <dbReference type="ARBA" id="ARBA00022723"/>
    </source>
</evidence>
<evidence type="ECO:0000256" key="7">
    <source>
        <dbReference type="ARBA" id="ARBA00022490"/>
    </source>
</evidence>
<dbReference type="GO" id="GO:0005829">
    <property type="term" value="C:cytosol"/>
    <property type="evidence" value="ECO:0007669"/>
    <property type="project" value="TreeGrafter"/>
</dbReference>
<dbReference type="Gene3D" id="3.30.470.20">
    <property type="entry name" value="ATP-grasp fold, B domain"/>
    <property type="match status" value="1"/>
</dbReference>
<comment type="catalytic activity">
    <reaction evidence="17 22">
        <text>2 D-alanine + ATP = D-alanyl-D-alanine + ADP + phosphate + H(+)</text>
        <dbReference type="Rhea" id="RHEA:11224"/>
        <dbReference type="ChEBI" id="CHEBI:15378"/>
        <dbReference type="ChEBI" id="CHEBI:30616"/>
        <dbReference type="ChEBI" id="CHEBI:43474"/>
        <dbReference type="ChEBI" id="CHEBI:57416"/>
        <dbReference type="ChEBI" id="CHEBI:57822"/>
        <dbReference type="ChEBI" id="CHEBI:456216"/>
        <dbReference type="EC" id="6.3.2.4"/>
    </reaction>
</comment>
<dbReference type="SUPFAM" id="SSF56059">
    <property type="entry name" value="Glutathione synthetase ATP-binding domain-like"/>
    <property type="match status" value="1"/>
</dbReference>
<evidence type="ECO:0000256" key="10">
    <source>
        <dbReference type="ARBA" id="ARBA00022741"/>
    </source>
</evidence>
<evidence type="ECO:0000256" key="3">
    <source>
        <dbReference type="ARBA" id="ARBA00004496"/>
    </source>
</evidence>
<evidence type="ECO:0000313" key="29">
    <source>
        <dbReference type="Proteomes" id="UP000198548"/>
    </source>
</evidence>
<dbReference type="GO" id="GO:0005524">
    <property type="term" value="F:ATP binding"/>
    <property type="evidence" value="ECO:0007669"/>
    <property type="project" value="UniProtKB-UniRule"/>
</dbReference>
<evidence type="ECO:0000256" key="22">
    <source>
        <dbReference type="HAMAP-Rule" id="MF_00047"/>
    </source>
</evidence>
<evidence type="ECO:0000256" key="14">
    <source>
        <dbReference type="ARBA" id="ARBA00022984"/>
    </source>
</evidence>
<feature type="binding site" evidence="24">
    <location>
        <position position="300"/>
    </location>
    <ligand>
        <name>Mg(2+)</name>
        <dbReference type="ChEBI" id="CHEBI:18420"/>
        <label>1</label>
    </ligand>
</feature>
<evidence type="ECO:0000256" key="18">
    <source>
        <dbReference type="ARBA" id="ARBA00060592"/>
    </source>
</evidence>
<reference evidence="27 30" key="2">
    <citation type="submission" date="2019-07" db="EMBL/GenBank/DDBJ databases">
        <title>Whole genome shotgun sequence of Alkalibacterium putridalgicola NBRC 103243.</title>
        <authorList>
            <person name="Hosoyama A."/>
            <person name="Uohara A."/>
            <person name="Ohji S."/>
            <person name="Ichikawa N."/>
        </authorList>
    </citation>
    <scope>NUCLEOTIDE SEQUENCE [LARGE SCALE GENOMIC DNA]</scope>
    <source>
        <strain evidence="27 30">NBRC 103243</strain>
    </source>
</reference>
<proteinExistence type="inferred from homology"/>
<accession>A0A1H7WNR6</accession>
<dbReference type="GO" id="GO:0008360">
    <property type="term" value="P:regulation of cell shape"/>
    <property type="evidence" value="ECO:0007669"/>
    <property type="project" value="UniProtKB-KW"/>
</dbReference>
<dbReference type="NCBIfam" id="TIGR01205">
    <property type="entry name" value="D_ala_D_alaTIGR"/>
    <property type="match status" value="1"/>
</dbReference>
<feature type="domain" description="ATP-grasp" evidence="26">
    <location>
        <begin position="128"/>
        <end position="333"/>
    </location>
</feature>
<dbReference type="NCBIfam" id="NF002528">
    <property type="entry name" value="PRK01966.1-4"/>
    <property type="match status" value="1"/>
</dbReference>
<keyword evidence="15 24" id="KW-0464">Manganese</keyword>
<keyword evidence="14 22" id="KW-0573">Peptidoglycan synthesis</keyword>
<evidence type="ECO:0000256" key="17">
    <source>
        <dbReference type="ARBA" id="ARBA00047614"/>
    </source>
</evidence>
<feature type="active site" evidence="23">
    <location>
        <position position="311"/>
    </location>
</feature>
<dbReference type="PROSITE" id="PS50975">
    <property type="entry name" value="ATP_GRASP"/>
    <property type="match status" value="1"/>
</dbReference>
<comment type="cofactor">
    <cofactor evidence="1">
        <name>Mn(2+)</name>
        <dbReference type="ChEBI" id="CHEBI:29035"/>
    </cofactor>
</comment>
<keyword evidence="8 22" id="KW-0436">Ligase</keyword>
<dbReference type="GO" id="GO:0046872">
    <property type="term" value="F:metal ion binding"/>
    <property type="evidence" value="ECO:0007669"/>
    <property type="project" value="UniProtKB-KW"/>
</dbReference>
<evidence type="ECO:0000256" key="24">
    <source>
        <dbReference type="PIRSR" id="PIRSR039102-3"/>
    </source>
</evidence>
<evidence type="ECO:0000256" key="2">
    <source>
        <dbReference type="ARBA" id="ARBA00003921"/>
    </source>
</evidence>
<keyword evidence="13 22" id="KW-0133">Cell shape</keyword>
<evidence type="ECO:0000313" key="28">
    <source>
        <dbReference type="EMBL" id="SEM23226.1"/>
    </source>
</evidence>
<evidence type="ECO:0000256" key="15">
    <source>
        <dbReference type="ARBA" id="ARBA00023211"/>
    </source>
</evidence>
<dbReference type="PROSITE" id="PS00844">
    <property type="entry name" value="DALA_DALA_LIGASE_2"/>
    <property type="match status" value="1"/>
</dbReference>
<dbReference type="OrthoDB" id="9813261at2"/>
<keyword evidence="7 22" id="KW-0963">Cytoplasm</keyword>
<evidence type="ECO:0000259" key="26">
    <source>
        <dbReference type="PROSITE" id="PS50975"/>
    </source>
</evidence>
<comment type="similarity">
    <text evidence="5 22">Belongs to the D-alanine--D-alanine ligase family.</text>
</comment>
<keyword evidence="12 24" id="KW-0460">Magnesium</keyword>
<dbReference type="InterPro" id="IPR011127">
    <property type="entry name" value="Dala_Dala_lig_N"/>
</dbReference>
<comment type="pathway">
    <text evidence="18">Glycan biosynthesis.</text>
</comment>
<dbReference type="SUPFAM" id="SSF52440">
    <property type="entry name" value="PreATP-grasp domain"/>
    <property type="match status" value="1"/>
</dbReference>
<dbReference type="PIRSF" id="PIRSF039102">
    <property type="entry name" value="Ddl/VanB"/>
    <property type="match status" value="1"/>
</dbReference>
<reference evidence="28 29" key="1">
    <citation type="submission" date="2016-10" db="EMBL/GenBank/DDBJ databases">
        <authorList>
            <person name="de Groot N.N."/>
        </authorList>
    </citation>
    <scope>NUCLEOTIDE SEQUENCE [LARGE SCALE GENOMIC DNA]</scope>
    <source>
        <strain evidence="28 29">DSM 19182</strain>
    </source>
</reference>
<dbReference type="InterPro" id="IPR011761">
    <property type="entry name" value="ATP-grasp"/>
</dbReference>
<keyword evidence="10 25" id="KW-0547">Nucleotide-binding</keyword>
<comment type="cofactor">
    <cofactor evidence="24">
        <name>Mg(2+)</name>
        <dbReference type="ChEBI" id="CHEBI:18420"/>
    </cofactor>
    <cofactor evidence="24">
        <name>Mn(2+)</name>
        <dbReference type="ChEBI" id="CHEBI:29035"/>
    </cofactor>
    <text evidence="24">Binds 2 magnesium or manganese ions per subunit.</text>
</comment>
<dbReference type="FunFam" id="3.30.1490.20:FF:000007">
    <property type="entry name" value="D-alanine--D-alanine ligase"/>
    <property type="match status" value="1"/>
</dbReference>
<evidence type="ECO:0000256" key="19">
    <source>
        <dbReference type="ARBA" id="ARBA00068427"/>
    </source>
</evidence>
<dbReference type="EC" id="6.3.2.4" evidence="6 22"/>
<evidence type="ECO:0000256" key="8">
    <source>
        <dbReference type="ARBA" id="ARBA00022598"/>
    </source>
</evidence>
<evidence type="ECO:0000256" key="4">
    <source>
        <dbReference type="ARBA" id="ARBA00004752"/>
    </source>
</evidence>
<dbReference type="InterPro" id="IPR016185">
    <property type="entry name" value="PreATP-grasp_dom_sf"/>
</dbReference>
<dbReference type="Pfam" id="PF07478">
    <property type="entry name" value="Dala_Dala_lig_C"/>
    <property type="match status" value="1"/>
</dbReference>
<dbReference type="Pfam" id="PF01820">
    <property type="entry name" value="Dala_Dala_lig_N"/>
    <property type="match status" value="1"/>
</dbReference>
<dbReference type="PANTHER" id="PTHR23132">
    <property type="entry name" value="D-ALANINE--D-ALANINE LIGASE"/>
    <property type="match status" value="1"/>
</dbReference>
<evidence type="ECO:0000256" key="20">
    <source>
        <dbReference type="ARBA" id="ARBA00076288"/>
    </source>
</evidence>
<evidence type="ECO:0000256" key="1">
    <source>
        <dbReference type="ARBA" id="ARBA00001936"/>
    </source>
</evidence>
<dbReference type="Gene3D" id="3.30.1490.20">
    <property type="entry name" value="ATP-grasp fold, A domain"/>
    <property type="match status" value="1"/>
</dbReference>
<comment type="pathway">
    <text evidence="4 22">Cell wall biogenesis; peptidoglycan biosynthesis.</text>
</comment>
<comment type="function">
    <text evidence="2 22">Cell wall formation.</text>
</comment>
<feature type="active site" evidence="23">
    <location>
        <position position="177"/>
    </location>
</feature>
<dbReference type="AlphaFoldDB" id="A0A1H7WNR6"/>
<evidence type="ECO:0000313" key="27">
    <source>
        <dbReference type="EMBL" id="GEK90119.1"/>
    </source>
</evidence>
<dbReference type="GO" id="GO:0071555">
    <property type="term" value="P:cell wall organization"/>
    <property type="evidence" value="ECO:0007669"/>
    <property type="project" value="UniProtKB-KW"/>
</dbReference>
<dbReference type="InterPro" id="IPR000291">
    <property type="entry name" value="D-Ala_lig_Van_CS"/>
</dbReference>
<dbReference type="HAMAP" id="MF_00047">
    <property type="entry name" value="Dala_Dala_lig"/>
    <property type="match status" value="1"/>
</dbReference>
<name>A0A1H7WNR6_9LACT</name>
<keyword evidence="11 25" id="KW-0067">ATP-binding</keyword>
<evidence type="ECO:0000256" key="13">
    <source>
        <dbReference type="ARBA" id="ARBA00022960"/>
    </source>
</evidence>
<evidence type="ECO:0000313" key="30">
    <source>
        <dbReference type="Proteomes" id="UP000321425"/>
    </source>
</evidence>
<feature type="binding site" evidence="24">
    <location>
        <position position="300"/>
    </location>
    <ligand>
        <name>Mg(2+)</name>
        <dbReference type="ChEBI" id="CHEBI:18420"/>
        <label>2</label>
    </ligand>
</feature>
<keyword evidence="16 22" id="KW-0961">Cell wall biogenesis/degradation</keyword>
<gene>
    <name evidence="22" type="primary">ddl</name>
    <name evidence="27" type="synonym">ddlA</name>
    <name evidence="27" type="ORF">APU01nite_21580</name>
    <name evidence="28" type="ORF">SAMN04488100_13710</name>
</gene>
<dbReference type="InterPro" id="IPR011095">
    <property type="entry name" value="Dala_Dala_lig_C"/>
</dbReference>
<evidence type="ECO:0000256" key="16">
    <source>
        <dbReference type="ARBA" id="ARBA00023316"/>
    </source>
</evidence>
<evidence type="ECO:0000256" key="25">
    <source>
        <dbReference type="PROSITE-ProRule" id="PRU00409"/>
    </source>
</evidence>
<dbReference type="FunFam" id="3.30.470.20:FF:000008">
    <property type="entry name" value="D-alanine--D-alanine ligase"/>
    <property type="match status" value="1"/>
</dbReference>
<dbReference type="Gene3D" id="3.40.50.20">
    <property type="match status" value="1"/>
</dbReference>
<feature type="binding site" evidence="24">
    <location>
        <position position="302"/>
    </location>
    <ligand>
        <name>Mg(2+)</name>
        <dbReference type="ChEBI" id="CHEBI:18420"/>
        <label>2</label>
    </ligand>
</feature>
<dbReference type="InterPro" id="IPR013815">
    <property type="entry name" value="ATP_grasp_subdomain_1"/>
</dbReference>
<evidence type="ECO:0000256" key="23">
    <source>
        <dbReference type="PIRSR" id="PIRSR039102-1"/>
    </source>
</evidence>
<evidence type="ECO:0000256" key="21">
    <source>
        <dbReference type="ARBA" id="ARBA00077154"/>
    </source>
</evidence>
<comment type="subcellular location">
    <subcellularLocation>
        <location evidence="3 22">Cytoplasm</location>
    </subcellularLocation>
</comment>
<dbReference type="Proteomes" id="UP000321425">
    <property type="component" value="Unassembled WGS sequence"/>
</dbReference>
<feature type="active site" evidence="23">
    <location>
        <position position="13"/>
    </location>
</feature>
<dbReference type="UniPathway" id="UPA00219"/>
<dbReference type="RefSeq" id="WP_091489527.1">
    <property type="nucleotide sequence ID" value="NZ_BJUX01000034.1"/>
</dbReference>
<keyword evidence="30" id="KW-1185">Reference proteome</keyword>
<evidence type="ECO:0000256" key="5">
    <source>
        <dbReference type="ARBA" id="ARBA00010871"/>
    </source>
</evidence>
<dbReference type="InterPro" id="IPR005905">
    <property type="entry name" value="D_ala_D_ala"/>
</dbReference>
<keyword evidence="9 24" id="KW-0479">Metal-binding</keyword>
<dbReference type="EMBL" id="FOBL01000037">
    <property type="protein sequence ID" value="SEM23226.1"/>
    <property type="molecule type" value="Genomic_DNA"/>
</dbReference>
<dbReference type="GO" id="GO:0008716">
    <property type="term" value="F:D-alanine-D-alanine ligase activity"/>
    <property type="evidence" value="ECO:0007669"/>
    <property type="project" value="UniProtKB-UniRule"/>
</dbReference>
<evidence type="ECO:0000256" key="6">
    <source>
        <dbReference type="ARBA" id="ARBA00012216"/>
    </source>
</evidence>
<evidence type="ECO:0000256" key="12">
    <source>
        <dbReference type="ARBA" id="ARBA00022842"/>
    </source>
</evidence>
<dbReference type="STRING" id="426703.SAMN04488100_13710"/>
<dbReference type="PROSITE" id="PS00843">
    <property type="entry name" value="DALA_DALA_LIGASE_1"/>
    <property type="match status" value="1"/>
</dbReference>
<feature type="binding site" evidence="24">
    <location>
        <position position="287"/>
    </location>
    <ligand>
        <name>Mg(2+)</name>
        <dbReference type="ChEBI" id="CHEBI:18420"/>
        <label>1</label>
    </ligand>
</feature>
<sequence length="368" mass="41434">MKLYVIYGGKNAEHEVSVKSAFSILQHIYYDYYTVIPVYITREGSWFRGTEVESRDSIQSKAELVDLKQKQPFSFNELLEGESVAFPVLHGPNGEDGTVQGLFETLDIPYVGSGVLASAIGMDKLISKSVFKEAGLSVLPYKEVKLRDWKVSQQDVCEALETYLDYPMYVKPVNQGSSVGITRALNSEELTEAIELAFNYDYRIVVEKGVPVREIEVAILGNEDVHTSVPGELVKQKPFYAYEDKYLNQKVVREIPAKISAELTKKMRKMAADAFEAINGSGISRADFFLTEDGEVYINEVNTFPGFTSNSMYPKVWAKTGIPYADLIEEVIQLGLRRHKDKYKLSTEVTTEDDSIEMESINAELDTK</sequence>
<dbReference type="PANTHER" id="PTHR23132:SF25">
    <property type="entry name" value="D-ALANINE--D-ALANINE LIGASE A"/>
    <property type="match status" value="1"/>
</dbReference>
<dbReference type="Proteomes" id="UP000198548">
    <property type="component" value="Unassembled WGS sequence"/>
</dbReference>
<dbReference type="GO" id="GO:0009252">
    <property type="term" value="P:peptidoglycan biosynthetic process"/>
    <property type="evidence" value="ECO:0007669"/>
    <property type="project" value="UniProtKB-UniRule"/>
</dbReference>